<dbReference type="AlphaFoldDB" id="A0AAN7PAU8"/>
<gene>
    <name evidence="2" type="ORF">RN001_011232</name>
</gene>
<reference evidence="3" key="1">
    <citation type="submission" date="2023-01" db="EMBL/GenBank/DDBJ databases">
        <title>Key to firefly adult light organ development and bioluminescence: homeobox transcription factors regulate luciferase expression and transportation to peroxisome.</title>
        <authorList>
            <person name="Fu X."/>
        </authorList>
    </citation>
    <scope>NUCLEOTIDE SEQUENCE [LARGE SCALE GENOMIC DNA]</scope>
</reference>
<evidence type="ECO:0008006" key="4">
    <source>
        <dbReference type="Google" id="ProtNLM"/>
    </source>
</evidence>
<sequence length="92" mass="10107">MFFKYFLLAFSLIVLAQALAVPNREKRDVPTAEETGKAISDLIVGFKSNADAMLKNIQESDVYKDFTAALSKFGDAVQNEASKLAEKVKTST</sequence>
<keyword evidence="1" id="KW-0732">Signal</keyword>
<feature type="signal peptide" evidence="1">
    <location>
        <begin position="1"/>
        <end position="18"/>
    </location>
</feature>
<feature type="chain" id="PRO_5043048085" description="Apolipoprotein C-I" evidence="1">
    <location>
        <begin position="19"/>
        <end position="92"/>
    </location>
</feature>
<evidence type="ECO:0000313" key="2">
    <source>
        <dbReference type="EMBL" id="KAK4878726.1"/>
    </source>
</evidence>
<protein>
    <recommendedName>
        <fullName evidence="4">Apolipoprotein C-I</fullName>
    </recommendedName>
</protein>
<comment type="caution">
    <text evidence="2">The sequence shown here is derived from an EMBL/GenBank/DDBJ whole genome shotgun (WGS) entry which is preliminary data.</text>
</comment>
<name>A0AAN7PAU8_9COLE</name>
<keyword evidence="3" id="KW-1185">Reference proteome</keyword>
<organism evidence="2 3">
    <name type="scientific">Aquatica leii</name>
    <dbReference type="NCBI Taxonomy" id="1421715"/>
    <lineage>
        <taxon>Eukaryota</taxon>
        <taxon>Metazoa</taxon>
        <taxon>Ecdysozoa</taxon>
        <taxon>Arthropoda</taxon>
        <taxon>Hexapoda</taxon>
        <taxon>Insecta</taxon>
        <taxon>Pterygota</taxon>
        <taxon>Neoptera</taxon>
        <taxon>Endopterygota</taxon>
        <taxon>Coleoptera</taxon>
        <taxon>Polyphaga</taxon>
        <taxon>Elateriformia</taxon>
        <taxon>Elateroidea</taxon>
        <taxon>Lampyridae</taxon>
        <taxon>Luciolinae</taxon>
        <taxon>Aquatica</taxon>
    </lineage>
</organism>
<evidence type="ECO:0000256" key="1">
    <source>
        <dbReference type="SAM" id="SignalP"/>
    </source>
</evidence>
<dbReference type="EMBL" id="JARPUR010000004">
    <property type="protein sequence ID" value="KAK4878726.1"/>
    <property type="molecule type" value="Genomic_DNA"/>
</dbReference>
<dbReference type="Proteomes" id="UP001353858">
    <property type="component" value="Unassembled WGS sequence"/>
</dbReference>
<evidence type="ECO:0000313" key="3">
    <source>
        <dbReference type="Proteomes" id="UP001353858"/>
    </source>
</evidence>
<accession>A0AAN7PAU8</accession>
<proteinExistence type="predicted"/>